<sequence>MKYFCNSFRKFRGKIPIAKRDQKIRKIPENKYAGAIPEDTEIQLNETESIYVNIANTLFKSNLQKYVSEKKQEVEPFNDEFLRLPKTLPLPYTEATKPENTKKNRYKTILPYDHSRVRLQPDEMSSSDYINANFISNQRYIACQGPTQNTVTDFWRMVWQLKCNTIVMLTDIVENGKV</sequence>
<dbReference type="InterPro" id="IPR029021">
    <property type="entry name" value="Prot-tyrosine_phosphatase-like"/>
</dbReference>
<dbReference type="PANTHER" id="PTHR19134">
    <property type="entry name" value="RECEPTOR-TYPE TYROSINE-PROTEIN PHOSPHATASE"/>
    <property type="match status" value="1"/>
</dbReference>
<dbReference type="RefSeq" id="XP_029654553.2">
    <property type="nucleotide sequence ID" value="XM_029798693.2"/>
</dbReference>
<keyword evidence="3" id="KW-0675">Receptor</keyword>
<dbReference type="SUPFAM" id="SSF52799">
    <property type="entry name" value="(Phosphotyrosine protein) phosphatases II"/>
    <property type="match status" value="1"/>
</dbReference>
<keyword evidence="2" id="KW-1185">Reference proteome</keyword>
<dbReference type="Pfam" id="PF00102">
    <property type="entry name" value="Y_phosphatase"/>
    <property type="match status" value="1"/>
</dbReference>
<dbReference type="PROSITE" id="PS50055">
    <property type="entry name" value="TYR_PHOSPHATASE_PTP"/>
    <property type="match status" value="1"/>
</dbReference>
<accession>A0A6P7TS09</accession>
<gene>
    <name evidence="3" type="primary">LOC115228021</name>
</gene>
<dbReference type="KEGG" id="osn:115228021"/>
<dbReference type="PANTHER" id="PTHR19134:SF449">
    <property type="entry name" value="TYROSINE-PROTEIN PHOSPHATASE 1"/>
    <property type="match status" value="1"/>
</dbReference>
<proteinExistence type="predicted"/>
<name>A0A6P7TS09_9MOLL</name>
<dbReference type="InterPro" id="IPR050348">
    <property type="entry name" value="Protein-Tyr_Phosphatase"/>
</dbReference>
<dbReference type="PRINTS" id="PR00700">
    <property type="entry name" value="PRTYPHPHTASE"/>
</dbReference>
<reference evidence="3" key="1">
    <citation type="submission" date="2025-08" db="UniProtKB">
        <authorList>
            <consortium name="RefSeq"/>
        </authorList>
    </citation>
    <scope>IDENTIFICATION</scope>
</reference>
<organism evidence="2 3">
    <name type="scientific">Octopus sinensis</name>
    <name type="common">East Asian common octopus</name>
    <dbReference type="NCBI Taxonomy" id="2607531"/>
    <lineage>
        <taxon>Eukaryota</taxon>
        <taxon>Metazoa</taxon>
        <taxon>Spiralia</taxon>
        <taxon>Lophotrochozoa</taxon>
        <taxon>Mollusca</taxon>
        <taxon>Cephalopoda</taxon>
        <taxon>Coleoidea</taxon>
        <taxon>Octopodiformes</taxon>
        <taxon>Octopoda</taxon>
        <taxon>Incirrata</taxon>
        <taxon>Octopodidae</taxon>
        <taxon>Octopus</taxon>
    </lineage>
</organism>
<dbReference type="Gene3D" id="3.90.190.10">
    <property type="entry name" value="Protein tyrosine phosphatase superfamily"/>
    <property type="match status" value="1"/>
</dbReference>
<protein>
    <submittedName>
        <fullName evidence="3">Receptor-type tyrosine-protein phosphatase alpha</fullName>
    </submittedName>
</protein>
<dbReference type="Proteomes" id="UP000515154">
    <property type="component" value="Unplaced"/>
</dbReference>
<feature type="domain" description="Tyrosine-protein phosphatase" evidence="1">
    <location>
        <begin position="77"/>
        <end position="178"/>
    </location>
</feature>
<evidence type="ECO:0000313" key="3">
    <source>
        <dbReference type="RefSeq" id="XP_029654553.2"/>
    </source>
</evidence>
<dbReference type="InterPro" id="IPR000242">
    <property type="entry name" value="PTP_cat"/>
</dbReference>
<dbReference type="SMART" id="SM00194">
    <property type="entry name" value="PTPc"/>
    <property type="match status" value="1"/>
</dbReference>
<dbReference type="GO" id="GO:0004725">
    <property type="term" value="F:protein tyrosine phosphatase activity"/>
    <property type="evidence" value="ECO:0007669"/>
    <property type="project" value="InterPro"/>
</dbReference>
<dbReference type="AlphaFoldDB" id="A0A6P7TS09"/>
<evidence type="ECO:0000259" key="1">
    <source>
        <dbReference type="PROSITE" id="PS50055"/>
    </source>
</evidence>
<evidence type="ECO:0000313" key="2">
    <source>
        <dbReference type="Proteomes" id="UP000515154"/>
    </source>
</evidence>